<keyword evidence="9" id="KW-0479">Metal-binding</keyword>
<evidence type="ECO:0000259" key="20">
    <source>
        <dbReference type="PROSITE" id="PS50110"/>
    </source>
</evidence>
<evidence type="ECO:0000256" key="11">
    <source>
        <dbReference type="ARBA" id="ARBA00023004"/>
    </source>
</evidence>
<feature type="region of interest" description="Disordered" evidence="18">
    <location>
        <begin position="279"/>
        <end position="303"/>
    </location>
</feature>
<keyword evidence="6" id="KW-0004">4Fe-4S</keyword>
<dbReference type="InterPro" id="IPR001610">
    <property type="entry name" value="PAC"/>
</dbReference>
<dbReference type="InterPro" id="IPR005467">
    <property type="entry name" value="His_kinase_dom"/>
</dbReference>
<dbReference type="InterPro" id="IPR011712">
    <property type="entry name" value="Sig_transdc_His_kin_sub3_dim/P"/>
</dbReference>
<dbReference type="SMART" id="SM00086">
    <property type="entry name" value="PAC"/>
    <property type="match status" value="1"/>
</dbReference>
<dbReference type="CDD" id="cd00130">
    <property type="entry name" value="PAS"/>
    <property type="match status" value="1"/>
</dbReference>
<dbReference type="Gene3D" id="3.30.450.20">
    <property type="entry name" value="PAS domain"/>
    <property type="match status" value="1"/>
</dbReference>
<keyword evidence="11" id="KW-0408">Iron</keyword>
<evidence type="ECO:0000313" key="24">
    <source>
        <dbReference type="Proteomes" id="UP001268089"/>
    </source>
</evidence>
<sequence length="498" mass="55892">MANKGSILAVDDTETSLKVLSDLLKEAGYSVRSAISGELALRSAAHQAPDLVLLDIRMPDMDGFEVCRQLRARPETRDVPVIFFSALTETDDKIRGFELGAVDYVTKPYRREELLARVATHVNLRRIQLQVTAQNEELRHYRAELEELVAQRTAELQKSNRHLVLASFALDQVREAAYLMDGKGRFFYVNQEACRAHGYGAEELCSMDVTAIDPDFSPEMIASATAQILAKGSLTFETRHRRRDGTIFPVEITASAIRFEDRDLTLSLARDISERKEAERRLHESYSQLQELSSHRETDREQERKRIAHELHDELGQHLTALHLGLSTILYRMGNENAWLTERLEVLTSNAYETIQVVRNVAASLRPPVLDMGMGEALDSLAEQFRTTTGLVCNVTLPTPFRSLTKEALIAMYRVVQEALTNVARHAQATTVDIAIVQDNSRCWLEISDDGQGFDPSVNRGKSFGLLGMQERIELLGGEFSITTTPGKGVRIQVRIPG</sequence>
<dbReference type="CDD" id="cd19920">
    <property type="entry name" value="REC_PA4781-like"/>
    <property type="match status" value="1"/>
</dbReference>
<evidence type="ECO:0000256" key="15">
    <source>
        <dbReference type="ARBA" id="ARBA00030800"/>
    </source>
</evidence>
<evidence type="ECO:0000259" key="22">
    <source>
        <dbReference type="PROSITE" id="PS50113"/>
    </source>
</evidence>
<evidence type="ECO:0000256" key="3">
    <source>
        <dbReference type="ARBA" id="ARBA00004496"/>
    </source>
</evidence>
<evidence type="ECO:0000256" key="7">
    <source>
        <dbReference type="ARBA" id="ARBA00022490"/>
    </source>
</evidence>
<feature type="domain" description="PAC" evidence="22">
    <location>
        <begin position="234"/>
        <end position="284"/>
    </location>
</feature>
<feature type="domain" description="PAS" evidence="21">
    <location>
        <begin position="169"/>
        <end position="204"/>
    </location>
</feature>
<dbReference type="InterPro" id="IPR050482">
    <property type="entry name" value="Sensor_HK_TwoCompSys"/>
</dbReference>
<keyword evidence="12" id="KW-0902">Two-component regulatory system</keyword>
<keyword evidence="10" id="KW-0418">Kinase</keyword>
<dbReference type="Pfam" id="PF00072">
    <property type="entry name" value="Response_reg"/>
    <property type="match status" value="1"/>
</dbReference>
<dbReference type="Gene3D" id="1.20.5.1930">
    <property type="match status" value="1"/>
</dbReference>
<dbReference type="InterPro" id="IPR000014">
    <property type="entry name" value="PAS"/>
</dbReference>
<dbReference type="SUPFAM" id="SSF52172">
    <property type="entry name" value="CheY-like"/>
    <property type="match status" value="1"/>
</dbReference>
<keyword evidence="17" id="KW-0175">Coiled coil</keyword>
<protein>
    <recommendedName>
        <fullName evidence="5">Oxygen sensor histidine kinase NreB</fullName>
        <ecNumber evidence="4">2.7.13.3</ecNumber>
    </recommendedName>
    <alternativeName>
        <fullName evidence="15">Nitrogen regulation protein B</fullName>
    </alternativeName>
</protein>
<evidence type="ECO:0000256" key="10">
    <source>
        <dbReference type="ARBA" id="ARBA00022777"/>
    </source>
</evidence>
<evidence type="ECO:0000256" key="4">
    <source>
        <dbReference type="ARBA" id="ARBA00012438"/>
    </source>
</evidence>
<dbReference type="SMART" id="SM00448">
    <property type="entry name" value="REC"/>
    <property type="match status" value="1"/>
</dbReference>
<dbReference type="PROSITE" id="PS50112">
    <property type="entry name" value="PAS"/>
    <property type="match status" value="1"/>
</dbReference>
<keyword evidence="7" id="KW-0963">Cytoplasm</keyword>
<evidence type="ECO:0000256" key="8">
    <source>
        <dbReference type="ARBA" id="ARBA00022679"/>
    </source>
</evidence>
<evidence type="ECO:0000313" key="23">
    <source>
        <dbReference type="EMBL" id="MDR7308674.1"/>
    </source>
</evidence>
<keyword evidence="16" id="KW-0597">Phosphoprotein</keyword>
<dbReference type="PROSITE" id="PS50110">
    <property type="entry name" value="RESPONSE_REGULATORY"/>
    <property type="match status" value="1"/>
</dbReference>
<evidence type="ECO:0000256" key="18">
    <source>
        <dbReference type="SAM" id="MobiDB-lite"/>
    </source>
</evidence>
<dbReference type="PROSITE" id="PS50113">
    <property type="entry name" value="PAC"/>
    <property type="match status" value="1"/>
</dbReference>
<dbReference type="Pfam" id="PF07730">
    <property type="entry name" value="HisKA_3"/>
    <property type="match status" value="1"/>
</dbReference>
<evidence type="ECO:0000256" key="9">
    <source>
        <dbReference type="ARBA" id="ARBA00022723"/>
    </source>
</evidence>
<comment type="subcellular location">
    <subcellularLocation>
        <location evidence="3">Cytoplasm</location>
    </subcellularLocation>
</comment>
<feature type="domain" description="Histidine kinase" evidence="19">
    <location>
        <begin position="306"/>
        <end position="498"/>
    </location>
</feature>
<feature type="modified residue" description="4-aspartylphosphate" evidence="16">
    <location>
        <position position="55"/>
    </location>
</feature>
<dbReference type="InterPro" id="IPR004358">
    <property type="entry name" value="Sig_transdc_His_kin-like_C"/>
</dbReference>
<dbReference type="Proteomes" id="UP001268089">
    <property type="component" value="Unassembled WGS sequence"/>
</dbReference>
<keyword evidence="8" id="KW-0808">Transferase</keyword>
<dbReference type="InterPro" id="IPR001789">
    <property type="entry name" value="Sig_transdc_resp-reg_receiver"/>
</dbReference>
<evidence type="ECO:0000256" key="13">
    <source>
        <dbReference type="ARBA" id="ARBA00023014"/>
    </source>
</evidence>
<evidence type="ECO:0000256" key="5">
    <source>
        <dbReference type="ARBA" id="ARBA00017322"/>
    </source>
</evidence>
<dbReference type="PRINTS" id="PR00344">
    <property type="entry name" value="BCTRLSENSOR"/>
</dbReference>
<keyword evidence="13" id="KW-0411">Iron-sulfur</keyword>
<keyword evidence="24" id="KW-1185">Reference proteome</keyword>
<evidence type="ECO:0000256" key="1">
    <source>
        <dbReference type="ARBA" id="ARBA00000085"/>
    </source>
</evidence>
<dbReference type="SMART" id="SM00387">
    <property type="entry name" value="HATPase_c"/>
    <property type="match status" value="1"/>
</dbReference>
<feature type="coiled-coil region" evidence="17">
    <location>
        <begin position="124"/>
        <end position="158"/>
    </location>
</feature>
<proteinExistence type="predicted"/>
<dbReference type="PANTHER" id="PTHR24421">
    <property type="entry name" value="NITRATE/NITRITE SENSOR PROTEIN NARX-RELATED"/>
    <property type="match status" value="1"/>
</dbReference>
<dbReference type="InterPro" id="IPR003594">
    <property type="entry name" value="HATPase_dom"/>
</dbReference>
<gene>
    <name evidence="23" type="ORF">J2X15_003995</name>
</gene>
<comment type="catalytic activity">
    <reaction evidence="1">
        <text>ATP + protein L-histidine = ADP + protein N-phospho-L-histidine.</text>
        <dbReference type="EC" id="2.7.13.3"/>
    </reaction>
</comment>
<comment type="function">
    <text evidence="14">Member of the two-component regulatory system NreB/NreC involved in the control of dissimilatory nitrate/nitrite reduction in response to oxygen. NreB functions as a direct oxygen sensor histidine kinase which is autophosphorylated, in the absence of oxygen, probably at the conserved histidine residue, and transfers its phosphate group probably to a conserved aspartate residue of NreC. NreB/NreC activates the expression of the nitrate (narGHJI) and nitrite (nir) reductase operons, as well as the putative nitrate transporter gene narT.</text>
</comment>
<dbReference type="NCBIfam" id="TIGR00229">
    <property type="entry name" value="sensory_box"/>
    <property type="match status" value="1"/>
</dbReference>
<dbReference type="EMBL" id="JAVDXO010000013">
    <property type="protein sequence ID" value="MDR7308674.1"/>
    <property type="molecule type" value="Genomic_DNA"/>
</dbReference>
<comment type="caution">
    <text evidence="23">The sequence shown here is derived from an EMBL/GenBank/DDBJ whole genome shotgun (WGS) entry which is preliminary data.</text>
</comment>
<evidence type="ECO:0000256" key="2">
    <source>
        <dbReference type="ARBA" id="ARBA00001966"/>
    </source>
</evidence>
<dbReference type="Pfam" id="PF02518">
    <property type="entry name" value="HATPase_c"/>
    <property type="match status" value="1"/>
</dbReference>
<dbReference type="SUPFAM" id="SSF55785">
    <property type="entry name" value="PYP-like sensor domain (PAS domain)"/>
    <property type="match status" value="1"/>
</dbReference>
<evidence type="ECO:0000256" key="6">
    <source>
        <dbReference type="ARBA" id="ARBA00022485"/>
    </source>
</evidence>
<dbReference type="Gene3D" id="3.40.50.2300">
    <property type="match status" value="1"/>
</dbReference>
<accession>A0ABU1ZSY2</accession>
<reference evidence="23 24" key="1">
    <citation type="submission" date="2023-07" db="EMBL/GenBank/DDBJ databases">
        <title>Sorghum-associated microbial communities from plants grown in Nebraska, USA.</title>
        <authorList>
            <person name="Schachtman D."/>
        </authorList>
    </citation>
    <scope>NUCLEOTIDE SEQUENCE [LARGE SCALE GENOMIC DNA]</scope>
    <source>
        <strain evidence="23 24">BE308</strain>
    </source>
</reference>
<evidence type="ECO:0000256" key="12">
    <source>
        <dbReference type="ARBA" id="ARBA00023012"/>
    </source>
</evidence>
<evidence type="ECO:0000256" key="16">
    <source>
        <dbReference type="PROSITE-ProRule" id="PRU00169"/>
    </source>
</evidence>
<feature type="domain" description="Response regulatory" evidence="20">
    <location>
        <begin position="6"/>
        <end position="122"/>
    </location>
</feature>
<evidence type="ECO:0000259" key="21">
    <source>
        <dbReference type="PROSITE" id="PS50112"/>
    </source>
</evidence>
<dbReference type="InterPro" id="IPR035965">
    <property type="entry name" value="PAS-like_dom_sf"/>
</dbReference>
<dbReference type="EC" id="2.7.13.3" evidence="4"/>
<evidence type="ECO:0000256" key="17">
    <source>
        <dbReference type="SAM" id="Coils"/>
    </source>
</evidence>
<dbReference type="InterPro" id="IPR000700">
    <property type="entry name" value="PAS-assoc_C"/>
</dbReference>
<dbReference type="CDD" id="cd16917">
    <property type="entry name" value="HATPase_UhpB-NarQ-NarX-like"/>
    <property type="match status" value="1"/>
</dbReference>
<evidence type="ECO:0000259" key="19">
    <source>
        <dbReference type="PROSITE" id="PS50109"/>
    </source>
</evidence>
<dbReference type="PANTHER" id="PTHR24421:SF59">
    <property type="entry name" value="OXYGEN SENSOR HISTIDINE KINASE NREB"/>
    <property type="match status" value="1"/>
</dbReference>
<dbReference type="Pfam" id="PF13426">
    <property type="entry name" value="PAS_9"/>
    <property type="match status" value="1"/>
</dbReference>
<name>A0ABU1ZSY2_9BURK</name>
<dbReference type="RefSeq" id="WP_310346324.1">
    <property type="nucleotide sequence ID" value="NZ_JAVDXO010000013.1"/>
</dbReference>
<dbReference type="InterPro" id="IPR011006">
    <property type="entry name" value="CheY-like_superfamily"/>
</dbReference>
<comment type="cofactor">
    <cofactor evidence="2">
        <name>[4Fe-4S] cluster</name>
        <dbReference type="ChEBI" id="CHEBI:49883"/>
    </cofactor>
</comment>
<feature type="compositionally biased region" description="Basic and acidic residues" evidence="18">
    <location>
        <begin position="293"/>
        <end position="303"/>
    </location>
</feature>
<dbReference type="SUPFAM" id="SSF55874">
    <property type="entry name" value="ATPase domain of HSP90 chaperone/DNA topoisomerase II/histidine kinase"/>
    <property type="match status" value="1"/>
</dbReference>
<dbReference type="InterPro" id="IPR036890">
    <property type="entry name" value="HATPase_C_sf"/>
</dbReference>
<organism evidence="23 24">
    <name type="scientific">Rhodoferax saidenbachensis</name>
    <dbReference type="NCBI Taxonomy" id="1484693"/>
    <lineage>
        <taxon>Bacteria</taxon>
        <taxon>Pseudomonadati</taxon>
        <taxon>Pseudomonadota</taxon>
        <taxon>Betaproteobacteria</taxon>
        <taxon>Burkholderiales</taxon>
        <taxon>Comamonadaceae</taxon>
        <taxon>Rhodoferax</taxon>
    </lineage>
</organism>
<evidence type="ECO:0000256" key="14">
    <source>
        <dbReference type="ARBA" id="ARBA00024827"/>
    </source>
</evidence>
<dbReference type="Gene3D" id="3.30.565.10">
    <property type="entry name" value="Histidine kinase-like ATPase, C-terminal domain"/>
    <property type="match status" value="1"/>
</dbReference>
<dbReference type="PROSITE" id="PS50109">
    <property type="entry name" value="HIS_KIN"/>
    <property type="match status" value="1"/>
</dbReference>